<gene>
    <name evidence="2" type="ORF">BDK63_003583</name>
</gene>
<evidence type="ECO:0000313" key="3">
    <source>
        <dbReference type="Proteomes" id="UP000553442"/>
    </source>
</evidence>
<feature type="region of interest" description="Disordered" evidence="1">
    <location>
        <begin position="27"/>
        <end position="49"/>
    </location>
</feature>
<dbReference type="AlphaFoldDB" id="A0A7W5K655"/>
<accession>A0A7W5K655</accession>
<organism evidence="2 3">
    <name type="scientific">Halomonas campaniensis</name>
    <dbReference type="NCBI Taxonomy" id="213554"/>
    <lineage>
        <taxon>Bacteria</taxon>
        <taxon>Pseudomonadati</taxon>
        <taxon>Pseudomonadota</taxon>
        <taxon>Gammaproteobacteria</taxon>
        <taxon>Oceanospirillales</taxon>
        <taxon>Halomonadaceae</taxon>
        <taxon>Halomonas</taxon>
    </lineage>
</organism>
<comment type="caution">
    <text evidence="2">The sequence shown here is derived from an EMBL/GenBank/DDBJ whole genome shotgun (WGS) entry which is preliminary data.</text>
</comment>
<reference evidence="2 3" key="1">
    <citation type="submission" date="2020-08" db="EMBL/GenBank/DDBJ databases">
        <title>Genomic Encyclopedia of Archaeal and Bacterial Type Strains, Phase II (KMG-II): from individual species to whole genera.</title>
        <authorList>
            <person name="Goeker M."/>
        </authorList>
    </citation>
    <scope>NUCLEOTIDE SEQUENCE [LARGE SCALE GENOMIC DNA]</scope>
    <source>
        <strain evidence="2 3">5AG</strain>
    </source>
</reference>
<dbReference type="Proteomes" id="UP000553442">
    <property type="component" value="Unassembled WGS sequence"/>
</dbReference>
<name>A0A7W5K655_9GAMM</name>
<evidence type="ECO:0000256" key="1">
    <source>
        <dbReference type="SAM" id="MobiDB-lite"/>
    </source>
</evidence>
<keyword evidence="3" id="KW-1185">Reference proteome</keyword>
<dbReference type="RefSeq" id="WP_183334421.1">
    <property type="nucleotide sequence ID" value="NZ_JACHZF010000046.1"/>
</dbReference>
<dbReference type="EMBL" id="JACHZF010000046">
    <property type="protein sequence ID" value="MBB3332683.1"/>
    <property type="molecule type" value="Genomic_DNA"/>
</dbReference>
<proteinExistence type="predicted"/>
<sequence>MSKGVRRQREPLSDEEIEFLTHLANGNALARQRRRDRERAARQPPPDPS</sequence>
<evidence type="ECO:0000313" key="2">
    <source>
        <dbReference type="EMBL" id="MBB3332683.1"/>
    </source>
</evidence>
<protein>
    <submittedName>
        <fullName evidence="2">GAF domain-containing protein</fullName>
    </submittedName>
</protein>